<name>A0A3E2GST1_SCYLI</name>
<dbReference type="EMBL" id="NCSJ02000484">
    <property type="protein sequence ID" value="RFU24224.1"/>
    <property type="molecule type" value="Genomic_DNA"/>
</dbReference>
<keyword evidence="2" id="KW-0963">Cytoplasm</keyword>
<dbReference type="PANTHER" id="PTHR13200:SF0">
    <property type="entry name" value="EEF1A LYSINE METHYLTRANSFERASE 1"/>
    <property type="match status" value="1"/>
</dbReference>
<evidence type="ECO:0000256" key="4">
    <source>
        <dbReference type="ARBA" id="ARBA00022679"/>
    </source>
</evidence>
<dbReference type="InterPro" id="IPR041370">
    <property type="entry name" value="Mlase_EEF1AKMT1/ZCCHC4"/>
</dbReference>
<dbReference type="OrthoDB" id="206354at2759"/>
<dbReference type="PROSITE" id="PS00092">
    <property type="entry name" value="N6_MTASE"/>
    <property type="match status" value="1"/>
</dbReference>
<dbReference type="Proteomes" id="UP000258309">
    <property type="component" value="Unassembled WGS sequence"/>
</dbReference>
<comment type="subcellular location">
    <subcellularLocation>
        <location evidence="1">Cytoplasm</location>
    </subcellularLocation>
</comment>
<protein>
    <recommendedName>
        <fullName evidence="7">Elongation factor methyltransferase 5</fullName>
    </recommendedName>
</protein>
<sequence>MNKINDDDDDDIPTARVLSTSALDALQEFYSDRDARLKAFEDLRANVEDETQTREAASKGPLTMEAFAENWNDSQFWYSDETAKTLAEELLRGGDSNTSIAVVSAPSVFVQLKNALIGKPANQKPKIYLLEFDERFAVFSEEFVFYDFHNPLKLPPGMKGTIDHIICDPPFLSEECQTRAAMTVRWLSKSWGGVPAKEAVTGTQVPETRFLPKLILCTGERMENLVTKLYRPQGLLTTTFEPAHSKGLSNEFYCYANFECDAWKWRSEKDT</sequence>
<organism evidence="5 6">
    <name type="scientific">Scytalidium lignicola</name>
    <name type="common">Hyphomycete</name>
    <dbReference type="NCBI Taxonomy" id="5539"/>
    <lineage>
        <taxon>Eukaryota</taxon>
        <taxon>Fungi</taxon>
        <taxon>Dikarya</taxon>
        <taxon>Ascomycota</taxon>
        <taxon>Pezizomycotina</taxon>
        <taxon>Leotiomycetes</taxon>
        <taxon>Leotiomycetes incertae sedis</taxon>
        <taxon>Scytalidium</taxon>
    </lineage>
</organism>
<dbReference type="GO" id="GO:0032259">
    <property type="term" value="P:methylation"/>
    <property type="evidence" value="ECO:0007669"/>
    <property type="project" value="UniProtKB-KW"/>
</dbReference>
<evidence type="ECO:0000256" key="3">
    <source>
        <dbReference type="ARBA" id="ARBA00022603"/>
    </source>
</evidence>
<keyword evidence="4" id="KW-0808">Transferase</keyword>
<dbReference type="STRING" id="5539.A0A3E2GST1"/>
<dbReference type="InterPro" id="IPR019369">
    <property type="entry name" value="Efm5/EEF1AKMT1"/>
</dbReference>
<proteinExistence type="inferred from homology"/>
<dbReference type="AlphaFoldDB" id="A0A3E2GST1"/>
<dbReference type="HAMAP" id="MF_03187">
    <property type="entry name" value="Methyltr_EFM5"/>
    <property type="match status" value="1"/>
</dbReference>
<dbReference type="GO" id="GO:0003676">
    <property type="term" value="F:nucleic acid binding"/>
    <property type="evidence" value="ECO:0007669"/>
    <property type="project" value="InterPro"/>
</dbReference>
<evidence type="ECO:0000256" key="2">
    <source>
        <dbReference type="ARBA" id="ARBA00022490"/>
    </source>
</evidence>
<dbReference type="GO" id="GO:0005737">
    <property type="term" value="C:cytoplasm"/>
    <property type="evidence" value="ECO:0007669"/>
    <property type="project" value="UniProtKB-SubCell"/>
</dbReference>
<feature type="non-terminal residue" evidence="5">
    <location>
        <position position="1"/>
    </location>
</feature>
<evidence type="ECO:0008006" key="7">
    <source>
        <dbReference type="Google" id="ProtNLM"/>
    </source>
</evidence>
<gene>
    <name evidence="5" type="ORF">B7463_g12120</name>
</gene>
<feature type="non-terminal residue" evidence="5">
    <location>
        <position position="271"/>
    </location>
</feature>
<dbReference type="OMA" id="CNFRPEH"/>
<evidence type="ECO:0000256" key="1">
    <source>
        <dbReference type="ARBA" id="ARBA00004496"/>
    </source>
</evidence>
<accession>A0A3E2GST1</accession>
<dbReference type="GO" id="GO:0016279">
    <property type="term" value="F:protein-lysine N-methyltransferase activity"/>
    <property type="evidence" value="ECO:0007669"/>
    <property type="project" value="InterPro"/>
</dbReference>
<evidence type="ECO:0000313" key="6">
    <source>
        <dbReference type="Proteomes" id="UP000258309"/>
    </source>
</evidence>
<reference evidence="5 6" key="1">
    <citation type="submission" date="2018-05" db="EMBL/GenBank/DDBJ databases">
        <title>Draft genome sequence of Scytalidium lignicola DSM 105466, a ubiquitous saprotrophic fungus.</title>
        <authorList>
            <person name="Buettner E."/>
            <person name="Gebauer A.M."/>
            <person name="Hofrichter M."/>
            <person name="Liers C."/>
            <person name="Kellner H."/>
        </authorList>
    </citation>
    <scope>NUCLEOTIDE SEQUENCE [LARGE SCALE GENOMIC DNA]</scope>
    <source>
        <strain evidence="5 6">DSM 105466</strain>
    </source>
</reference>
<dbReference type="PANTHER" id="PTHR13200">
    <property type="entry name" value="EEF1A LYSINE METHYLTRANSFERASE 1"/>
    <property type="match status" value="1"/>
</dbReference>
<dbReference type="Pfam" id="PF10237">
    <property type="entry name" value="N6-adenineMlase"/>
    <property type="match status" value="1"/>
</dbReference>
<keyword evidence="6" id="KW-1185">Reference proteome</keyword>
<dbReference type="InterPro" id="IPR002052">
    <property type="entry name" value="DNA_methylase_N6_adenine_CS"/>
</dbReference>
<comment type="caution">
    <text evidence="5">The sequence shown here is derived from an EMBL/GenBank/DDBJ whole genome shotgun (WGS) entry which is preliminary data.</text>
</comment>
<evidence type="ECO:0000313" key="5">
    <source>
        <dbReference type="EMBL" id="RFU24224.1"/>
    </source>
</evidence>
<keyword evidence="3" id="KW-0489">Methyltransferase</keyword>